<keyword evidence="3" id="KW-1185">Reference proteome</keyword>
<evidence type="ECO:0000313" key="3">
    <source>
        <dbReference type="Proteomes" id="UP001501094"/>
    </source>
</evidence>
<accession>A0ABP4ZHR6</accession>
<protein>
    <recommendedName>
        <fullName evidence="4">Lipoprotein</fullName>
    </recommendedName>
</protein>
<feature type="chain" id="PRO_5045202622" description="Lipoprotein" evidence="1">
    <location>
        <begin position="24"/>
        <end position="211"/>
    </location>
</feature>
<evidence type="ECO:0008006" key="4">
    <source>
        <dbReference type="Google" id="ProtNLM"/>
    </source>
</evidence>
<feature type="signal peptide" evidence="1">
    <location>
        <begin position="1"/>
        <end position="23"/>
    </location>
</feature>
<dbReference type="Proteomes" id="UP001501094">
    <property type="component" value="Unassembled WGS sequence"/>
</dbReference>
<dbReference type="PROSITE" id="PS51257">
    <property type="entry name" value="PROKAR_LIPOPROTEIN"/>
    <property type="match status" value="1"/>
</dbReference>
<gene>
    <name evidence="2" type="ORF">GCM10009751_13860</name>
</gene>
<dbReference type="EMBL" id="BAAANL010000002">
    <property type="protein sequence ID" value="GAA1857644.1"/>
    <property type="molecule type" value="Genomic_DNA"/>
</dbReference>
<sequence length="211" mass="22816">MHVRKRAITLVVGAALAASGLTACTGGADDPEQTLEELQASAEAGEVSASPSGATLSAEDAAIEEKLDSAVERYRKYLAIGEEYAAKGRNGFPELRRLGFYGSQEMMDADISFWNKITQNSLKQKGSRTIVDAEVVEIQGDPLADIARNRLVMDVCVDATAVDVVWPDGKSALGERPGRSVMRFEMQGQPGTDEQESWWSLAKATKTEEKC</sequence>
<proteinExistence type="predicted"/>
<reference evidence="3" key="1">
    <citation type="journal article" date="2019" name="Int. J. Syst. Evol. Microbiol.">
        <title>The Global Catalogue of Microorganisms (GCM) 10K type strain sequencing project: providing services to taxonomists for standard genome sequencing and annotation.</title>
        <authorList>
            <consortium name="The Broad Institute Genomics Platform"/>
            <consortium name="The Broad Institute Genome Sequencing Center for Infectious Disease"/>
            <person name="Wu L."/>
            <person name="Ma J."/>
        </authorList>
    </citation>
    <scope>NUCLEOTIDE SEQUENCE [LARGE SCALE GENOMIC DNA]</scope>
    <source>
        <strain evidence="3">JCM 14326</strain>
    </source>
</reference>
<dbReference type="RefSeq" id="WP_344100954.1">
    <property type="nucleotide sequence ID" value="NZ_BAAANL010000002.1"/>
</dbReference>
<keyword evidence="1" id="KW-0732">Signal</keyword>
<evidence type="ECO:0000313" key="2">
    <source>
        <dbReference type="EMBL" id="GAA1857644.1"/>
    </source>
</evidence>
<evidence type="ECO:0000256" key="1">
    <source>
        <dbReference type="SAM" id="SignalP"/>
    </source>
</evidence>
<organism evidence="2 3">
    <name type="scientific">Myceligenerans crystallogenes</name>
    <dbReference type="NCBI Taxonomy" id="316335"/>
    <lineage>
        <taxon>Bacteria</taxon>
        <taxon>Bacillati</taxon>
        <taxon>Actinomycetota</taxon>
        <taxon>Actinomycetes</taxon>
        <taxon>Micrococcales</taxon>
        <taxon>Promicromonosporaceae</taxon>
        <taxon>Myceligenerans</taxon>
    </lineage>
</organism>
<name>A0ABP4ZHR6_9MICO</name>
<comment type="caution">
    <text evidence="2">The sequence shown here is derived from an EMBL/GenBank/DDBJ whole genome shotgun (WGS) entry which is preliminary data.</text>
</comment>